<accession>A0A3B0STF8</accession>
<name>A0A3B0STF8_9ZZZZ</name>
<evidence type="ECO:0000313" key="1">
    <source>
        <dbReference type="EMBL" id="VAW09651.1"/>
    </source>
</evidence>
<protein>
    <submittedName>
        <fullName evidence="1">Uncharacterized protein</fullName>
    </submittedName>
</protein>
<dbReference type="EMBL" id="UOEK01000624">
    <property type="protein sequence ID" value="VAW09651.1"/>
    <property type="molecule type" value="Genomic_DNA"/>
</dbReference>
<gene>
    <name evidence="1" type="ORF">MNBD_ACTINO02-2508</name>
</gene>
<dbReference type="AlphaFoldDB" id="A0A3B0STF8"/>
<reference evidence="1" key="1">
    <citation type="submission" date="2018-06" db="EMBL/GenBank/DDBJ databases">
        <authorList>
            <person name="Zhirakovskaya E."/>
        </authorList>
    </citation>
    <scope>NUCLEOTIDE SEQUENCE</scope>
</reference>
<proteinExistence type="predicted"/>
<organism evidence="1">
    <name type="scientific">hydrothermal vent metagenome</name>
    <dbReference type="NCBI Taxonomy" id="652676"/>
    <lineage>
        <taxon>unclassified sequences</taxon>
        <taxon>metagenomes</taxon>
        <taxon>ecological metagenomes</taxon>
    </lineage>
</organism>
<sequence length="78" mass="8760">WSDTDSVGLAPASWVHETGSTCDSVRAKIRVKENGSWVTRQNTDSHFGSVRGYDATEFAWAEHDGYTLGTWHVDHQDH</sequence>
<feature type="non-terminal residue" evidence="1">
    <location>
        <position position="1"/>
    </location>
</feature>